<dbReference type="EMBL" id="JBGFUD010003435">
    <property type="protein sequence ID" value="MFH4978707.1"/>
    <property type="molecule type" value="Genomic_DNA"/>
</dbReference>
<organism evidence="5 6">
    <name type="scientific">Gnathostoma spinigerum</name>
    <dbReference type="NCBI Taxonomy" id="75299"/>
    <lineage>
        <taxon>Eukaryota</taxon>
        <taxon>Metazoa</taxon>
        <taxon>Ecdysozoa</taxon>
        <taxon>Nematoda</taxon>
        <taxon>Chromadorea</taxon>
        <taxon>Rhabditida</taxon>
        <taxon>Spirurina</taxon>
        <taxon>Gnathostomatomorpha</taxon>
        <taxon>Gnathostomatoidea</taxon>
        <taxon>Gnathostomatidae</taxon>
        <taxon>Gnathostoma</taxon>
    </lineage>
</organism>
<dbReference type="PROSITE" id="PS51304">
    <property type="entry name" value="GALECTIN"/>
    <property type="match status" value="2"/>
</dbReference>
<dbReference type="AlphaFoldDB" id="A0ABD6EPU6"/>
<evidence type="ECO:0000313" key="6">
    <source>
        <dbReference type="Proteomes" id="UP001608902"/>
    </source>
</evidence>
<feature type="signal peptide" evidence="3">
    <location>
        <begin position="1"/>
        <end position="20"/>
    </location>
</feature>
<accession>A0ABD6EPU6</accession>
<dbReference type="InterPro" id="IPR044156">
    <property type="entry name" value="Galectin-like"/>
</dbReference>
<feature type="domain" description="Galectin" evidence="4">
    <location>
        <begin position="75"/>
        <end position="211"/>
    </location>
</feature>
<dbReference type="InterPro" id="IPR013320">
    <property type="entry name" value="ConA-like_dom_sf"/>
</dbReference>
<dbReference type="Pfam" id="PF00337">
    <property type="entry name" value="Gal-bind_lectin"/>
    <property type="match status" value="2"/>
</dbReference>
<dbReference type="SUPFAM" id="SSF49899">
    <property type="entry name" value="Concanavalin A-like lectins/glucanases"/>
    <property type="match status" value="2"/>
</dbReference>
<dbReference type="Proteomes" id="UP001608902">
    <property type="component" value="Unassembled WGS sequence"/>
</dbReference>
<dbReference type="CDD" id="cd00070">
    <property type="entry name" value="GLECT"/>
    <property type="match status" value="1"/>
</dbReference>
<dbReference type="SMART" id="SM00276">
    <property type="entry name" value="GLECT"/>
    <property type="match status" value="1"/>
</dbReference>
<evidence type="ECO:0000259" key="4">
    <source>
        <dbReference type="PROSITE" id="PS51304"/>
    </source>
</evidence>
<keyword evidence="6" id="KW-1185">Reference proteome</keyword>
<proteinExistence type="predicted"/>
<dbReference type="PANTHER" id="PTHR11346">
    <property type="entry name" value="GALECTIN"/>
    <property type="match status" value="1"/>
</dbReference>
<dbReference type="PANTHER" id="PTHR11346:SF147">
    <property type="entry name" value="GALECTIN"/>
    <property type="match status" value="1"/>
</dbReference>
<comment type="caution">
    <text evidence="5">The sequence shown here is derived from an EMBL/GenBank/DDBJ whole genome shotgun (WGS) entry which is preliminary data.</text>
</comment>
<protein>
    <recommendedName>
        <fullName evidence="2">Galectin</fullName>
    </recommendedName>
</protein>
<dbReference type="Gene3D" id="2.60.120.200">
    <property type="match status" value="2"/>
</dbReference>
<evidence type="ECO:0000256" key="2">
    <source>
        <dbReference type="RuleBase" id="RU102079"/>
    </source>
</evidence>
<dbReference type="InterPro" id="IPR001079">
    <property type="entry name" value="Galectin_CRD"/>
</dbReference>
<keyword evidence="1 2" id="KW-0430">Lectin</keyword>
<feature type="domain" description="Galectin" evidence="4">
    <location>
        <begin position="217"/>
        <end position="335"/>
    </location>
</feature>
<name>A0ABD6EPU6_9BILA</name>
<gene>
    <name evidence="5" type="ORF">AB6A40_005416</name>
</gene>
<evidence type="ECO:0000256" key="1">
    <source>
        <dbReference type="ARBA" id="ARBA00022734"/>
    </source>
</evidence>
<sequence length="335" mass="38721">MQTHLVRIILQVQLLSVAFMSDCSMEDGLQYPINDEAIVFAPSDVYSNIVEEDFIEIPYKNYTRFPGERNYAVPLNAKIITPFDEGQTIHIVGTIEEHARRFTVNFYNGIDESADIPLHLSFRFKIGGIRVQKIAYNVRKNKAWSRYEKKVNNPFVDGQQFDLRIRIMPNKYYIYADRKLIARFTRSLAIQNVSRIGIEGDLVNVRVIQYSGWLFHLPYSAKAPLTPGNRLDIGAYPKGKWFNVQLNGSNLEQHLNLTILFEQKYIITSVRAYNALGMMETFSEKGAGYPIKNDEMFDLTIISEEPRFLIWFNGELFTEVTRFTPGEVEFIELNG</sequence>
<feature type="chain" id="PRO_5044826205" description="Galectin" evidence="3">
    <location>
        <begin position="21"/>
        <end position="335"/>
    </location>
</feature>
<dbReference type="SMART" id="SM00908">
    <property type="entry name" value="Gal-bind_lectin"/>
    <property type="match status" value="1"/>
</dbReference>
<keyword evidence="3" id="KW-0732">Signal</keyword>
<evidence type="ECO:0000313" key="5">
    <source>
        <dbReference type="EMBL" id="MFH4978707.1"/>
    </source>
</evidence>
<feature type="non-terminal residue" evidence="5">
    <location>
        <position position="335"/>
    </location>
</feature>
<reference evidence="5 6" key="1">
    <citation type="submission" date="2024-08" db="EMBL/GenBank/DDBJ databases">
        <title>Gnathostoma spinigerum genome.</title>
        <authorList>
            <person name="Gonzalez-Bertolin B."/>
            <person name="Monzon S."/>
            <person name="Zaballos A."/>
            <person name="Jimenez P."/>
            <person name="Dekumyoy P."/>
            <person name="Varona S."/>
            <person name="Cuesta I."/>
            <person name="Sumanam S."/>
            <person name="Adisakwattana P."/>
            <person name="Gasser R.B."/>
            <person name="Hernandez-Gonzalez A."/>
            <person name="Young N.D."/>
            <person name="Perteguer M.J."/>
        </authorList>
    </citation>
    <scope>NUCLEOTIDE SEQUENCE [LARGE SCALE GENOMIC DNA]</scope>
    <source>
        <strain evidence="5">AL3</strain>
        <tissue evidence="5">Liver</tissue>
    </source>
</reference>
<evidence type="ECO:0000256" key="3">
    <source>
        <dbReference type="SAM" id="SignalP"/>
    </source>
</evidence>
<dbReference type="GO" id="GO:0030246">
    <property type="term" value="F:carbohydrate binding"/>
    <property type="evidence" value="ECO:0007669"/>
    <property type="project" value="UniProtKB-UniRule"/>
</dbReference>